<accession>A0A5C8ESF4</accession>
<dbReference type="InterPro" id="IPR049622">
    <property type="entry name" value="Dihydroorotate_DH_I"/>
</dbReference>
<dbReference type="GO" id="GO:0044205">
    <property type="term" value="P:'de novo' UMP biosynthetic process"/>
    <property type="evidence" value="ECO:0007669"/>
    <property type="project" value="UniProtKB-UniRule"/>
</dbReference>
<dbReference type="GO" id="GO:0004152">
    <property type="term" value="F:dihydroorotate dehydrogenase activity"/>
    <property type="evidence" value="ECO:0007669"/>
    <property type="project" value="UniProtKB-UniRule"/>
</dbReference>
<feature type="transmembrane region" description="Helical" evidence="10">
    <location>
        <begin position="217"/>
        <end position="239"/>
    </location>
</feature>
<dbReference type="Gene3D" id="3.20.20.70">
    <property type="entry name" value="Aldolase class I"/>
    <property type="match status" value="1"/>
</dbReference>
<dbReference type="SUPFAM" id="SSF51395">
    <property type="entry name" value="FMN-linked oxidoreductases"/>
    <property type="match status" value="1"/>
</dbReference>
<evidence type="ECO:0000256" key="1">
    <source>
        <dbReference type="ARBA" id="ARBA00004496"/>
    </source>
</evidence>
<feature type="binding site" evidence="9">
    <location>
        <position position="55"/>
    </location>
    <ligand>
        <name>substrate</name>
    </ligand>
</feature>
<dbReference type="OrthoDB" id="9794954at2"/>
<proteinExistence type="inferred from homology"/>
<evidence type="ECO:0000256" key="10">
    <source>
        <dbReference type="SAM" id="Phobius"/>
    </source>
</evidence>
<dbReference type="GO" id="GO:0005737">
    <property type="term" value="C:cytoplasm"/>
    <property type="evidence" value="ECO:0007669"/>
    <property type="project" value="UniProtKB-SubCell"/>
</dbReference>
<feature type="binding site" evidence="9">
    <location>
        <position position="227"/>
    </location>
    <ligand>
        <name>FMN</name>
        <dbReference type="ChEBI" id="CHEBI:58210"/>
    </ligand>
</feature>
<dbReference type="InterPro" id="IPR012135">
    <property type="entry name" value="Dihydroorotate_DH_1_2"/>
</dbReference>
<keyword evidence="10" id="KW-1133">Transmembrane helix</keyword>
<feature type="binding site" evidence="9">
    <location>
        <begin position="275"/>
        <end position="276"/>
    </location>
    <ligand>
        <name>FMN</name>
        <dbReference type="ChEBI" id="CHEBI:58210"/>
    </ligand>
</feature>
<comment type="similarity">
    <text evidence="3 9">Belongs to the dihydroorotate dehydrogenase family. Type 1 subfamily.</text>
</comment>
<dbReference type="HAMAP" id="MF_00224">
    <property type="entry name" value="DHO_dh_type1"/>
    <property type="match status" value="1"/>
</dbReference>
<feature type="binding site" evidence="9">
    <location>
        <begin position="253"/>
        <end position="254"/>
    </location>
    <ligand>
        <name>FMN</name>
        <dbReference type="ChEBI" id="CHEBI:58210"/>
    </ligand>
</feature>
<evidence type="ECO:0000256" key="4">
    <source>
        <dbReference type="ARBA" id="ARBA00022490"/>
    </source>
</evidence>
<evidence type="ECO:0000313" key="13">
    <source>
        <dbReference type="Proteomes" id="UP000323176"/>
    </source>
</evidence>
<keyword evidence="7 9" id="KW-0665">Pyrimidine biosynthesis</keyword>
<feature type="binding site" evidence="9">
    <location>
        <begin position="55"/>
        <end position="56"/>
    </location>
    <ligand>
        <name>FMN</name>
        <dbReference type="ChEBI" id="CHEBI:58210"/>
    </ligand>
</feature>
<keyword evidence="6 9" id="KW-0288">FMN</keyword>
<gene>
    <name evidence="9" type="primary">pyrD</name>
    <name evidence="12" type="ORF">EPJ72_09655</name>
</gene>
<dbReference type="PANTHER" id="PTHR48109:SF1">
    <property type="entry name" value="DIHYDROOROTATE DEHYDROGENASE (FUMARATE)"/>
    <property type="match status" value="1"/>
</dbReference>
<evidence type="ECO:0000256" key="7">
    <source>
        <dbReference type="ARBA" id="ARBA00022975"/>
    </source>
</evidence>
<feature type="binding site" evidence="9">
    <location>
        <position position="136"/>
    </location>
    <ligand>
        <name>FMN</name>
        <dbReference type="ChEBI" id="CHEBI:58210"/>
    </ligand>
</feature>
<keyword evidence="8 9" id="KW-0560">Oxidoreductase</keyword>
<dbReference type="PANTHER" id="PTHR48109">
    <property type="entry name" value="DIHYDROOROTATE DEHYDROGENASE (QUINONE), MITOCHONDRIAL-RELATED"/>
    <property type="match status" value="1"/>
</dbReference>
<evidence type="ECO:0000256" key="2">
    <source>
        <dbReference type="ARBA" id="ARBA00004725"/>
    </source>
</evidence>
<evidence type="ECO:0000256" key="6">
    <source>
        <dbReference type="ARBA" id="ARBA00022643"/>
    </source>
</evidence>
<comment type="caution">
    <text evidence="12">The sequence shown here is derived from an EMBL/GenBank/DDBJ whole genome shotgun (WGS) entry which is preliminary data.</text>
</comment>
<comment type="function">
    <text evidence="9">Catalyzes the conversion of dihydroorotate to orotate.</text>
</comment>
<name>A0A5C8ESF4_BRAPL</name>
<comment type="subcellular location">
    <subcellularLocation>
        <location evidence="1 9">Cytoplasm</location>
    </subcellularLocation>
</comment>
<dbReference type="GO" id="GO:0006207">
    <property type="term" value="P:'de novo' pyrimidine nucleobase biosynthetic process"/>
    <property type="evidence" value="ECO:0007669"/>
    <property type="project" value="TreeGrafter"/>
</dbReference>
<feature type="binding site" evidence="9">
    <location>
        <position position="108"/>
    </location>
    <ligand>
        <name>FMN</name>
        <dbReference type="ChEBI" id="CHEBI:58210"/>
    </ligand>
</feature>
<dbReference type="PIRSF" id="PIRSF000164">
    <property type="entry name" value="DHO_oxidase"/>
    <property type="match status" value="1"/>
</dbReference>
<feature type="binding site" evidence="9">
    <location>
        <begin position="202"/>
        <end position="203"/>
    </location>
    <ligand>
        <name>substrate</name>
    </ligand>
</feature>
<comment type="pathway">
    <text evidence="2 9">Pyrimidine metabolism; UMP biosynthesis via de novo pathway.</text>
</comment>
<feature type="binding site" evidence="9">
    <location>
        <position position="31"/>
    </location>
    <ligand>
        <name>FMN</name>
        <dbReference type="ChEBI" id="CHEBI:58210"/>
    </ligand>
</feature>
<dbReference type="EC" id="1.3.-.-" evidence="9"/>
<dbReference type="InterPro" id="IPR050074">
    <property type="entry name" value="DHO_dehydrogenase"/>
</dbReference>
<dbReference type="Pfam" id="PF01180">
    <property type="entry name" value="DHO_dh"/>
    <property type="match status" value="1"/>
</dbReference>
<dbReference type="AlphaFoldDB" id="A0A5C8ESF4"/>
<feature type="binding site" evidence="9">
    <location>
        <begin position="79"/>
        <end position="83"/>
    </location>
    <ligand>
        <name>substrate</name>
    </ligand>
</feature>
<dbReference type="UniPathway" id="UPA00070"/>
<evidence type="ECO:0000256" key="3">
    <source>
        <dbReference type="ARBA" id="ARBA00008008"/>
    </source>
</evidence>
<dbReference type="FunFam" id="3.20.20.70:FF:000027">
    <property type="entry name" value="Dihydropyrimidine dehydrogenase [NADP(+)]"/>
    <property type="match status" value="1"/>
</dbReference>
<organism evidence="12 13">
    <name type="scientific">Brachyspira pilosicoli</name>
    <name type="common">Serpulina pilosicoli</name>
    <dbReference type="NCBI Taxonomy" id="52584"/>
    <lineage>
        <taxon>Bacteria</taxon>
        <taxon>Pseudomonadati</taxon>
        <taxon>Spirochaetota</taxon>
        <taxon>Spirochaetia</taxon>
        <taxon>Brachyspirales</taxon>
        <taxon>Brachyspiraceae</taxon>
        <taxon>Brachyspira</taxon>
    </lineage>
</organism>
<dbReference type="NCBIfam" id="NF005574">
    <property type="entry name" value="PRK07259.1"/>
    <property type="match status" value="1"/>
</dbReference>
<keyword evidence="5 9" id="KW-0285">Flavoprotein</keyword>
<keyword evidence="10" id="KW-0812">Transmembrane</keyword>
<keyword evidence="10" id="KW-0472">Membrane</keyword>
<feature type="domain" description="Dihydroorotate dehydrogenase catalytic" evidence="11">
    <location>
        <begin position="14"/>
        <end position="296"/>
    </location>
</feature>
<evidence type="ECO:0000256" key="5">
    <source>
        <dbReference type="ARBA" id="ARBA00022630"/>
    </source>
</evidence>
<feature type="binding site" evidence="9">
    <location>
        <position position="175"/>
    </location>
    <ligand>
        <name>FMN</name>
        <dbReference type="ChEBI" id="CHEBI:58210"/>
    </ligand>
</feature>
<dbReference type="InterPro" id="IPR024920">
    <property type="entry name" value="Dihydroorotate_DH_1"/>
</dbReference>
<feature type="binding site" evidence="9">
    <location>
        <position position="136"/>
    </location>
    <ligand>
        <name>substrate</name>
    </ligand>
</feature>
<keyword evidence="4 9" id="KW-0963">Cytoplasm</keyword>
<evidence type="ECO:0000259" key="11">
    <source>
        <dbReference type="Pfam" id="PF01180"/>
    </source>
</evidence>
<feature type="active site" description="Nucleophile" evidence="9">
    <location>
        <position position="139"/>
    </location>
</feature>
<comment type="catalytic activity">
    <reaction evidence="9">
        <text>(S)-dihydroorotate + A = orotate + AH2</text>
        <dbReference type="Rhea" id="RHEA:18073"/>
        <dbReference type="ChEBI" id="CHEBI:13193"/>
        <dbReference type="ChEBI" id="CHEBI:17499"/>
        <dbReference type="ChEBI" id="CHEBI:30839"/>
        <dbReference type="ChEBI" id="CHEBI:30864"/>
    </reaction>
</comment>
<dbReference type="InterPro" id="IPR033888">
    <property type="entry name" value="DHOD_1B"/>
</dbReference>
<evidence type="ECO:0000313" key="12">
    <source>
        <dbReference type="EMBL" id="TXJ39672.1"/>
    </source>
</evidence>
<protein>
    <recommendedName>
        <fullName evidence="9">Dihydroorotate dehydrogenase</fullName>
        <shortName evidence="9">DHOD</shortName>
        <shortName evidence="9">DHODase</shortName>
        <shortName evidence="9">DHOdehase</shortName>
        <ecNumber evidence="9">1.3.-.-</ecNumber>
    </recommendedName>
</protein>
<reference evidence="12 13" key="1">
    <citation type="journal article" date="1992" name="Lakartidningen">
        <title>[Penicillin V and not amoxicillin is the first choice preparation in acute otitis].</title>
        <authorList>
            <person name="Kamme C."/>
            <person name="Lundgren K."/>
            <person name="Prellner K."/>
        </authorList>
    </citation>
    <scope>NUCLEOTIDE SEQUENCE [LARGE SCALE GENOMIC DNA]</scope>
    <source>
        <strain evidence="12 13">PC5538III-hc</strain>
    </source>
</reference>
<feature type="binding site" evidence="9">
    <location>
        <position position="201"/>
    </location>
    <ligand>
        <name>FMN</name>
        <dbReference type="ChEBI" id="CHEBI:58210"/>
    </ligand>
</feature>
<dbReference type="InterPro" id="IPR013785">
    <property type="entry name" value="Aldolase_TIM"/>
</dbReference>
<comment type="cofactor">
    <cofactor evidence="9">
        <name>FMN</name>
        <dbReference type="ChEBI" id="CHEBI:58210"/>
    </cofactor>
    <text evidence="9">Binds 1 FMN per subunit.</text>
</comment>
<sequence length="313" mass="34084">MLNIYGLKMNNDRLNINFLGKELKNPVITSSGCFGFGEEYNDYFDVNELGAVNLKGITLNKKDGNSGVRIAETPSGMINCIGLENPGIEYFRDEIIKNIKYSTPIILNINGSTLEEYVKVAEIANEIERVDFFELNISCPNVKNGGMAFGASCESAEKTTKEVKKVLTKKPLIVKLSPNVTDIASIAKSVEYAGADSVSLVNTFLAMKIDIKTKKPLLGNIFGGLSGAAIMPIALRMVYQVYKAVNIPIIGMGGIQKYEDALEFVMAGASVISIGSAIFSNPTLPIEIIKQINNYLEENNINNIKDLIGVAHL</sequence>
<evidence type="ECO:0000256" key="8">
    <source>
        <dbReference type="ARBA" id="ARBA00023002"/>
    </source>
</evidence>
<dbReference type="CDD" id="cd04740">
    <property type="entry name" value="DHOD_1B_like"/>
    <property type="match status" value="1"/>
</dbReference>
<dbReference type="Proteomes" id="UP000323176">
    <property type="component" value="Unassembled WGS sequence"/>
</dbReference>
<evidence type="ECO:0000256" key="9">
    <source>
        <dbReference type="HAMAP-Rule" id="MF_00224"/>
    </source>
</evidence>
<dbReference type="NCBIfam" id="TIGR01037">
    <property type="entry name" value="pyrD_sub1_fam"/>
    <property type="match status" value="1"/>
</dbReference>
<dbReference type="EMBL" id="SAXY01000058">
    <property type="protein sequence ID" value="TXJ39672.1"/>
    <property type="molecule type" value="Genomic_DNA"/>
</dbReference>
<dbReference type="InterPro" id="IPR005720">
    <property type="entry name" value="Dihydroorotate_DH_cat"/>
</dbReference>